<dbReference type="Proteomes" id="UP001652621">
    <property type="component" value="Unplaced"/>
</dbReference>
<dbReference type="PANTHER" id="PTHR45780:SF2">
    <property type="entry name" value="ETHANOLAMINE-PHOSPHATE CYTIDYLYLTRANSFERASE"/>
    <property type="match status" value="1"/>
</dbReference>
<sequence length="397" mass="44426">MSDTKMNNGNTEAVVNGQKEPNKEIRVWCDGCYDMVHFGHANSLRQAKALGDKVIVGIHTDEEITKHKGPPVFTEEERVKMVKGIKWVDEVVLGAPYVTTLEVLDEHNCDFCVHGDDITMTAEGVDTYHLVKKANRYKEVKRTAGVSTTDLVGRMLLLTKNHFHQGSAEYAIEKEVLSICLRFYYGLGSSNMGQDSSAKSPWTGCSQFLPTTQKIIQFSDGKAPKPGDKIVYVAGAFDLFHVGHLDFLEKAKELGDYLIVGLHTDPVVNSYKGSNYPIMNLHERVLSVLACKYVNEVVIGAPYCVTEDLLDHFKVDVVCHGQTPIALEDGKIDPYAIPKTRGIFCLIDSSNTMTTERIVERIISHRLEYERRNKAKEKKEVEAFEALQRAKLTQKAG</sequence>
<evidence type="ECO:0000313" key="14">
    <source>
        <dbReference type="RefSeq" id="XP_019891707.1"/>
    </source>
</evidence>
<dbReference type="RefSeq" id="XP_019891707.1">
    <property type="nucleotide sequence ID" value="XM_020036148.2"/>
</dbReference>
<evidence type="ECO:0000256" key="9">
    <source>
        <dbReference type="ARBA" id="ARBA00024191"/>
    </source>
</evidence>
<name>A0A9J7DEP7_MUSDO</name>
<keyword evidence="13" id="KW-1185">Reference proteome</keyword>
<dbReference type="GO" id="GO:0005737">
    <property type="term" value="C:cytoplasm"/>
    <property type="evidence" value="ECO:0007669"/>
    <property type="project" value="TreeGrafter"/>
</dbReference>
<dbReference type="InterPro" id="IPR014729">
    <property type="entry name" value="Rossmann-like_a/b/a_fold"/>
</dbReference>
<evidence type="ECO:0000256" key="7">
    <source>
        <dbReference type="ARBA" id="ARBA00023209"/>
    </source>
</evidence>
<dbReference type="GO" id="GO:0006646">
    <property type="term" value="P:phosphatidylethanolamine biosynthetic process"/>
    <property type="evidence" value="ECO:0007669"/>
    <property type="project" value="InterPro"/>
</dbReference>
<keyword evidence="6" id="KW-0443">Lipid metabolism</keyword>
<comment type="pathway">
    <text evidence="9">Phospholipid metabolism; phosphatidylethanolamine biosynthesis; phosphatidylethanolamine from ethanolamine: step 2/3.</text>
</comment>
<comment type="pathway">
    <text evidence="1">Lipid metabolism.</text>
</comment>
<dbReference type="CDD" id="cd02174">
    <property type="entry name" value="CCT"/>
    <property type="match status" value="1"/>
</dbReference>
<organism evidence="13 14">
    <name type="scientific">Musca domestica</name>
    <name type="common">House fly</name>
    <dbReference type="NCBI Taxonomy" id="7370"/>
    <lineage>
        <taxon>Eukaryota</taxon>
        <taxon>Metazoa</taxon>
        <taxon>Ecdysozoa</taxon>
        <taxon>Arthropoda</taxon>
        <taxon>Hexapoda</taxon>
        <taxon>Insecta</taxon>
        <taxon>Pterygota</taxon>
        <taxon>Neoptera</taxon>
        <taxon>Endopterygota</taxon>
        <taxon>Diptera</taxon>
        <taxon>Brachycera</taxon>
        <taxon>Muscomorpha</taxon>
        <taxon>Muscoidea</taxon>
        <taxon>Muscidae</taxon>
        <taxon>Musca</taxon>
    </lineage>
</organism>
<dbReference type="InterPro" id="IPR044608">
    <property type="entry name" value="Ect1/PCYT2"/>
</dbReference>
<dbReference type="EC" id="2.7.7.14" evidence="10"/>
<gene>
    <name evidence="14" type="primary">LOC101895775</name>
</gene>
<evidence type="ECO:0000256" key="10">
    <source>
        <dbReference type="ARBA" id="ARBA00024221"/>
    </source>
</evidence>
<evidence type="ECO:0000256" key="2">
    <source>
        <dbReference type="ARBA" id="ARBA00010101"/>
    </source>
</evidence>
<dbReference type="InterPro" id="IPR041723">
    <property type="entry name" value="CCT"/>
</dbReference>
<keyword evidence="8" id="KW-1208">Phospholipid metabolism</keyword>
<keyword evidence="4" id="KW-0808">Transferase</keyword>
<evidence type="ECO:0000256" key="11">
    <source>
        <dbReference type="ARBA" id="ARBA00031473"/>
    </source>
</evidence>
<dbReference type="SUPFAM" id="SSF52374">
    <property type="entry name" value="Nucleotidylyl transferase"/>
    <property type="match status" value="2"/>
</dbReference>
<evidence type="ECO:0000256" key="5">
    <source>
        <dbReference type="ARBA" id="ARBA00022695"/>
    </source>
</evidence>
<dbReference type="NCBIfam" id="TIGR00125">
    <property type="entry name" value="cyt_tran_rel"/>
    <property type="match status" value="2"/>
</dbReference>
<dbReference type="Gene3D" id="3.40.50.620">
    <property type="entry name" value="HUPs"/>
    <property type="match status" value="2"/>
</dbReference>
<keyword evidence="7" id="KW-0594">Phospholipid biosynthesis</keyword>
<reference evidence="14" key="1">
    <citation type="submission" date="2025-08" db="UniProtKB">
        <authorList>
            <consortium name="RefSeq"/>
        </authorList>
    </citation>
    <scope>IDENTIFICATION</scope>
    <source>
        <strain evidence="14">Aabys</strain>
        <tissue evidence="14">Whole body</tissue>
    </source>
</reference>
<dbReference type="PANTHER" id="PTHR45780">
    <property type="entry name" value="ETHANOLAMINE-PHOSPHATE CYTIDYLYLTRANSFERASE"/>
    <property type="match status" value="1"/>
</dbReference>
<evidence type="ECO:0000256" key="6">
    <source>
        <dbReference type="ARBA" id="ARBA00023098"/>
    </source>
</evidence>
<evidence type="ECO:0000313" key="13">
    <source>
        <dbReference type="Proteomes" id="UP001652621"/>
    </source>
</evidence>
<comment type="similarity">
    <text evidence="2">Belongs to the cytidylyltransferase family.</text>
</comment>
<feature type="domain" description="Cytidyltransferase-like" evidence="12">
    <location>
        <begin position="28"/>
        <end position="152"/>
    </location>
</feature>
<proteinExistence type="inferred from homology"/>
<keyword evidence="5 14" id="KW-0548">Nucleotidyltransferase</keyword>
<evidence type="ECO:0000256" key="4">
    <source>
        <dbReference type="ARBA" id="ARBA00022679"/>
    </source>
</evidence>
<evidence type="ECO:0000256" key="3">
    <source>
        <dbReference type="ARBA" id="ARBA00022516"/>
    </source>
</evidence>
<dbReference type="CTD" id="34716"/>
<evidence type="ECO:0000259" key="12">
    <source>
        <dbReference type="Pfam" id="PF01467"/>
    </source>
</evidence>
<evidence type="ECO:0000256" key="8">
    <source>
        <dbReference type="ARBA" id="ARBA00023264"/>
    </source>
</evidence>
<keyword evidence="3" id="KW-0444">Lipid biosynthesis</keyword>
<protein>
    <recommendedName>
        <fullName evidence="10">ethanolamine-phosphate cytidylyltransferase</fullName>
        <ecNumber evidence="10">2.7.7.14</ecNumber>
    </recommendedName>
    <alternativeName>
        <fullName evidence="11">CTP:phosphoethanolamine cytidylyltransferase</fullName>
    </alternativeName>
</protein>
<dbReference type="Pfam" id="PF01467">
    <property type="entry name" value="CTP_transf_like"/>
    <property type="match status" value="2"/>
</dbReference>
<dbReference type="CDD" id="cd02173">
    <property type="entry name" value="ECT"/>
    <property type="match status" value="1"/>
</dbReference>
<accession>A0A9J7DEP7</accession>
<dbReference type="GO" id="GO:0004306">
    <property type="term" value="F:ethanolamine-phosphate cytidylyltransferase activity"/>
    <property type="evidence" value="ECO:0007669"/>
    <property type="project" value="UniProtKB-EC"/>
</dbReference>
<dbReference type="AlphaFoldDB" id="A0A9J7DEP7"/>
<dbReference type="InterPro" id="IPR004821">
    <property type="entry name" value="Cyt_trans-like"/>
</dbReference>
<evidence type="ECO:0000256" key="1">
    <source>
        <dbReference type="ARBA" id="ARBA00005189"/>
    </source>
</evidence>
<dbReference type="OrthoDB" id="40021at2759"/>
<dbReference type="GeneID" id="101895775"/>
<feature type="domain" description="Cytidyltransferase-like" evidence="12">
    <location>
        <begin position="233"/>
        <end position="324"/>
    </location>
</feature>
<dbReference type="VEuPathDB" id="VectorBase:MDOMA2_020447"/>